<dbReference type="CDD" id="cd06267">
    <property type="entry name" value="PBP1_LacI_sugar_binding-like"/>
    <property type="match status" value="1"/>
</dbReference>
<keyword evidence="1" id="KW-0805">Transcription regulation</keyword>
<dbReference type="Pfam" id="PF00356">
    <property type="entry name" value="LacI"/>
    <property type="match status" value="1"/>
</dbReference>
<accession>A0A917ZSZ9</accession>
<dbReference type="InterPro" id="IPR010982">
    <property type="entry name" value="Lambda_DNA-bd_dom_sf"/>
</dbReference>
<dbReference type="Gene3D" id="1.10.260.40">
    <property type="entry name" value="lambda repressor-like DNA-binding domains"/>
    <property type="match status" value="1"/>
</dbReference>
<dbReference type="CDD" id="cd01392">
    <property type="entry name" value="HTH_LacI"/>
    <property type="match status" value="1"/>
</dbReference>
<evidence type="ECO:0000256" key="1">
    <source>
        <dbReference type="ARBA" id="ARBA00023015"/>
    </source>
</evidence>
<dbReference type="GO" id="GO:0000976">
    <property type="term" value="F:transcription cis-regulatory region binding"/>
    <property type="evidence" value="ECO:0007669"/>
    <property type="project" value="TreeGrafter"/>
</dbReference>
<evidence type="ECO:0000256" key="2">
    <source>
        <dbReference type="ARBA" id="ARBA00023125"/>
    </source>
</evidence>
<sequence length="340" mass="37099">MSDSRSRTRPTLEAVAEHAGVSRATVSRVVNGSPGVRRPVRQRVERSIAELGYVPNQAARTLVTRRHDAVAVIVAESETRLFGDPFFGTHLRGMSLELTAADCQLVLLLVENRRDYARVGRYLAGQHVDGALMFSLHEDDPLPAMTRQAGLPTVFGGRPIRQMDEDTIYVDSDNRGGGRLAVQHLIALGRRRIAHITGPLDQTSATDRLLGYQDILPDADPSLLAHGDFTRAGGERAMAQLLDAAPDLDAVFVGNDLMASGALTVLHERGKRVPEDVAVVGFDDIESIALWTDPPLTTVRQDVEEMGREMTRLLLRLLAEGPEGLTPAIMPTRLVRRASA</sequence>
<name>A0A917ZSZ9_9ACTN</name>
<dbReference type="Proteomes" id="UP000641932">
    <property type="component" value="Unassembled WGS sequence"/>
</dbReference>
<dbReference type="InterPro" id="IPR046335">
    <property type="entry name" value="LacI/GalR-like_sensor"/>
</dbReference>
<dbReference type="Gene3D" id="3.40.50.2300">
    <property type="match status" value="2"/>
</dbReference>
<proteinExistence type="predicted"/>
<evidence type="ECO:0000256" key="3">
    <source>
        <dbReference type="ARBA" id="ARBA00023163"/>
    </source>
</evidence>
<evidence type="ECO:0000313" key="6">
    <source>
        <dbReference type="Proteomes" id="UP000641932"/>
    </source>
</evidence>
<dbReference type="RefSeq" id="WP_189133321.1">
    <property type="nucleotide sequence ID" value="NZ_BMMS01000018.1"/>
</dbReference>
<dbReference type="SMART" id="SM00354">
    <property type="entry name" value="HTH_LACI"/>
    <property type="match status" value="1"/>
</dbReference>
<dbReference type="PROSITE" id="PS50932">
    <property type="entry name" value="HTH_LACI_2"/>
    <property type="match status" value="1"/>
</dbReference>
<evidence type="ECO:0000259" key="4">
    <source>
        <dbReference type="PROSITE" id="PS50932"/>
    </source>
</evidence>
<reference evidence="5" key="2">
    <citation type="submission" date="2020-09" db="EMBL/GenBank/DDBJ databases">
        <authorList>
            <person name="Sun Q."/>
            <person name="Zhou Y."/>
        </authorList>
    </citation>
    <scope>NUCLEOTIDE SEQUENCE</scope>
    <source>
        <strain evidence="5">CGMCC 4.7201</strain>
    </source>
</reference>
<dbReference type="SUPFAM" id="SSF53822">
    <property type="entry name" value="Periplasmic binding protein-like I"/>
    <property type="match status" value="1"/>
</dbReference>
<protein>
    <submittedName>
        <fullName evidence="5">LacI family transcriptional regulator</fullName>
    </submittedName>
</protein>
<dbReference type="PANTHER" id="PTHR30146">
    <property type="entry name" value="LACI-RELATED TRANSCRIPTIONAL REPRESSOR"/>
    <property type="match status" value="1"/>
</dbReference>
<dbReference type="InterPro" id="IPR028082">
    <property type="entry name" value="Peripla_BP_I"/>
</dbReference>
<keyword evidence="3" id="KW-0804">Transcription</keyword>
<organism evidence="5 6">
    <name type="scientific">Wenjunlia tyrosinilytica</name>
    <dbReference type="NCBI Taxonomy" id="1544741"/>
    <lineage>
        <taxon>Bacteria</taxon>
        <taxon>Bacillati</taxon>
        <taxon>Actinomycetota</taxon>
        <taxon>Actinomycetes</taxon>
        <taxon>Kitasatosporales</taxon>
        <taxon>Streptomycetaceae</taxon>
        <taxon>Wenjunlia</taxon>
    </lineage>
</organism>
<evidence type="ECO:0000313" key="5">
    <source>
        <dbReference type="EMBL" id="GGO92324.1"/>
    </source>
</evidence>
<dbReference type="Pfam" id="PF13377">
    <property type="entry name" value="Peripla_BP_3"/>
    <property type="match status" value="1"/>
</dbReference>
<dbReference type="GO" id="GO:0003700">
    <property type="term" value="F:DNA-binding transcription factor activity"/>
    <property type="evidence" value="ECO:0007669"/>
    <property type="project" value="TreeGrafter"/>
</dbReference>
<gene>
    <name evidence="5" type="ORF">GCM10012280_42240</name>
</gene>
<reference evidence="5" key="1">
    <citation type="journal article" date="2014" name="Int. J. Syst. Evol. Microbiol.">
        <title>Complete genome sequence of Corynebacterium casei LMG S-19264T (=DSM 44701T), isolated from a smear-ripened cheese.</title>
        <authorList>
            <consortium name="US DOE Joint Genome Institute (JGI-PGF)"/>
            <person name="Walter F."/>
            <person name="Albersmeier A."/>
            <person name="Kalinowski J."/>
            <person name="Ruckert C."/>
        </authorList>
    </citation>
    <scope>NUCLEOTIDE SEQUENCE</scope>
    <source>
        <strain evidence="5">CGMCC 4.7201</strain>
    </source>
</reference>
<keyword evidence="2" id="KW-0238">DNA-binding</keyword>
<dbReference type="AlphaFoldDB" id="A0A917ZSZ9"/>
<keyword evidence="6" id="KW-1185">Reference proteome</keyword>
<dbReference type="PANTHER" id="PTHR30146:SF109">
    <property type="entry name" value="HTH-TYPE TRANSCRIPTIONAL REGULATOR GALS"/>
    <property type="match status" value="1"/>
</dbReference>
<dbReference type="SUPFAM" id="SSF47413">
    <property type="entry name" value="lambda repressor-like DNA-binding domains"/>
    <property type="match status" value="1"/>
</dbReference>
<dbReference type="InterPro" id="IPR000843">
    <property type="entry name" value="HTH_LacI"/>
</dbReference>
<comment type="caution">
    <text evidence="5">The sequence shown here is derived from an EMBL/GenBank/DDBJ whole genome shotgun (WGS) entry which is preliminary data.</text>
</comment>
<dbReference type="EMBL" id="BMMS01000018">
    <property type="protein sequence ID" value="GGO92324.1"/>
    <property type="molecule type" value="Genomic_DNA"/>
</dbReference>
<feature type="domain" description="HTH lacI-type" evidence="4">
    <location>
        <begin position="10"/>
        <end position="64"/>
    </location>
</feature>